<evidence type="ECO:0000256" key="1">
    <source>
        <dbReference type="SAM" id="MobiDB-lite"/>
    </source>
</evidence>
<feature type="region of interest" description="Disordered" evidence="1">
    <location>
        <begin position="21"/>
        <end position="41"/>
    </location>
</feature>
<reference evidence="3 4" key="1">
    <citation type="submission" date="2018-05" db="EMBL/GenBank/DDBJ databases">
        <title>Genetic diversity of glacier-inhabiting Cryobacterium bacteria in China and description of Cryobacterium mengkeensis sp. nov. and Arthrobacter glacialis sp. nov.</title>
        <authorList>
            <person name="Liu Q."/>
            <person name="Xin Y.-H."/>
        </authorList>
    </citation>
    <scope>NUCLEOTIDE SEQUENCE [LARGE SCALE GENOMIC DNA]</scope>
    <source>
        <strain evidence="3 4">LI2</strain>
    </source>
</reference>
<dbReference type="OrthoDB" id="9799053at2"/>
<dbReference type="PANTHER" id="PTHR40943">
    <property type="entry name" value="CYTOPLASMIC PROTEIN-RELATED"/>
    <property type="match status" value="1"/>
</dbReference>
<organism evidence="3 4">
    <name type="scientific">Arthrobacter livingstonensis</name>
    <dbReference type="NCBI Taxonomy" id="670078"/>
    <lineage>
        <taxon>Bacteria</taxon>
        <taxon>Bacillati</taxon>
        <taxon>Actinomycetota</taxon>
        <taxon>Actinomycetes</taxon>
        <taxon>Micrococcales</taxon>
        <taxon>Micrococcaceae</taxon>
        <taxon>Arthrobacter</taxon>
    </lineage>
</organism>
<accession>A0A2V5L0M1</accession>
<name>A0A2V5L0M1_9MICC</name>
<evidence type="ECO:0000259" key="2">
    <source>
        <dbReference type="Pfam" id="PF05899"/>
    </source>
</evidence>
<dbReference type="EMBL" id="QJVD01000039">
    <property type="protein sequence ID" value="PYI64771.1"/>
    <property type="molecule type" value="Genomic_DNA"/>
</dbReference>
<dbReference type="AlphaFoldDB" id="A0A2V5L0M1"/>
<dbReference type="InterPro" id="IPR008579">
    <property type="entry name" value="UGlyAH_Cupin_dom"/>
</dbReference>
<dbReference type="Proteomes" id="UP000247832">
    <property type="component" value="Unassembled WGS sequence"/>
</dbReference>
<dbReference type="SUPFAM" id="SSF51182">
    <property type="entry name" value="RmlC-like cupins"/>
    <property type="match status" value="1"/>
</dbReference>
<dbReference type="InterPro" id="IPR014710">
    <property type="entry name" value="RmlC-like_jellyroll"/>
</dbReference>
<dbReference type="InterPro" id="IPR011051">
    <property type="entry name" value="RmlC_Cupin_sf"/>
</dbReference>
<feature type="domain" description="(S)-ureidoglycine aminohydrolase cupin" evidence="2">
    <location>
        <begin position="50"/>
        <end position="117"/>
    </location>
</feature>
<evidence type="ECO:0000313" key="3">
    <source>
        <dbReference type="EMBL" id="PYI64771.1"/>
    </source>
</evidence>
<comment type="caution">
    <text evidence="3">The sequence shown here is derived from an EMBL/GenBank/DDBJ whole genome shotgun (WGS) entry which is preliminary data.</text>
</comment>
<evidence type="ECO:0000313" key="4">
    <source>
        <dbReference type="Proteomes" id="UP000247832"/>
    </source>
</evidence>
<dbReference type="CDD" id="cd02227">
    <property type="entry name" value="cupin_TM1112-like"/>
    <property type="match status" value="1"/>
</dbReference>
<dbReference type="Pfam" id="PF05899">
    <property type="entry name" value="Cupin_3"/>
    <property type="match status" value="1"/>
</dbReference>
<dbReference type="PANTHER" id="PTHR40943:SF1">
    <property type="entry name" value="CYTOPLASMIC PROTEIN"/>
    <property type="match status" value="1"/>
</dbReference>
<keyword evidence="4" id="KW-1185">Reference proteome</keyword>
<dbReference type="Gene3D" id="2.60.120.10">
    <property type="entry name" value="Jelly Rolls"/>
    <property type="match status" value="1"/>
</dbReference>
<gene>
    <name evidence="3" type="ORF">CVV68_20930</name>
</gene>
<proteinExistence type="predicted"/>
<dbReference type="RefSeq" id="WP_110502934.1">
    <property type="nucleotide sequence ID" value="NZ_QJVD01000039.1"/>
</dbReference>
<protein>
    <recommendedName>
        <fullName evidence="2">(S)-ureidoglycine aminohydrolase cupin domain-containing protein</fullName>
    </recommendedName>
</protein>
<sequence>MTDKTASIPASIIRNAENVTELEDWGPCPEATGPQMDTRGSYLWKDENGAESGIWECTAGPSRWVLETHEFLHVLSGSMTITADGGEPEFVGPGDAVFVPRGWSGNWEIHETLRKVFVIF</sequence>